<keyword evidence="1" id="KW-0812">Transmembrane</keyword>
<dbReference type="EMBL" id="JADKPV010000001">
    <property type="protein sequence ID" value="MBF4500247.1"/>
    <property type="molecule type" value="Genomic_DNA"/>
</dbReference>
<feature type="transmembrane region" description="Helical" evidence="1">
    <location>
        <begin position="6"/>
        <end position="31"/>
    </location>
</feature>
<evidence type="ECO:0000256" key="1">
    <source>
        <dbReference type="SAM" id="Phobius"/>
    </source>
</evidence>
<dbReference type="AlphaFoldDB" id="A0A8J7G340"/>
<dbReference type="Proteomes" id="UP000622653">
    <property type="component" value="Unassembled WGS sequence"/>
</dbReference>
<comment type="caution">
    <text evidence="2">The sequence shown here is derived from an EMBL/GenBank/DDBJ whole genome shotgun (WGS) entry which is preliminary data.</text>
</comment>
<evidence type="ECO:0000313" key="3">
    <source>
        <dbReference type="Proteomes" id="UP000622653"/>
    </source>
</evidence>
<dbReference type="InterPro" id="IPR016785">
    <property type="entry name" value="ComGD"/>
</dbReference>
<dbReference type="GO" id="GO:0030420">
    <property type="term" value="P:establishment of competence for transformation"/>
    <property type="evidence" value="ECO:0007669"/>
    <property type="project" value="InterPro"/>
</dbReference>
<keyword evidence="3" id="KW-1185">Reference proteome</keyword>
<organism evidence="2 3">
    <name type="scientific">Savagea serpentis</name>
    <dbReference type="NCBI Taxonomy" id="2785297"/>
    <lineage>
        <taxon>Bacteria</taxon>
        <taxon>Bacillati</taxon>
        <taxon>Bacillota</taxon>
        <taxon>Bacilli</taxon>
        <taxon>Bacillales</taxon>
        <taxon>Caryophanaceae</taxon>
        <taxon>Savagea</taxon>
    </lineage>
</organism>
<evidence type="ECO:0008006" key="4">
    <source>
        <dbReference type="Google" id="ProtNLM"/>
    </source>
</evidence>
<gene>
    <name evidence="2" type="ORF">IRY55_02630</name>
</gene>
<dbReference type="PIRSF" id="PIRSF021292">
    <property type="entry name" value="Competence_ComGD"/>
    <property type="match status" value="1"/>
</dbReference>
<protein>
    <recommendedName>
        <fullName evidence="4">Type II secretion system protein</fullName>
    </recommendedName>
</protein>
<name>A0A8J7G340_9BACL</name>
<reference evidence="2" key="1">
    <citation type="submission" date="2020-11" db="EMBL/GenBank/DDBJ databases">
        <title>Multidrug resistant novel bacterium Savagea serpentis sp. nov., isolated from the scats of a vine snake (Ahaetulla nasuta).</title>
        <authorList>
            <person name="Venkata Ramana V."/>
            <person name="Vikas Patil S."/>
            <person name="Yogita Lugani V."/>
        </authorList>
    </citation>
    <scope>NUCLEOTIDE SEQUENCE</scope>
    <source>
        <strain evidence="2">SN6</strain>
    </source>
</reference>
<dbReference type="RefSeq" id="WP_194561695.1">
    <property type="nucleotide sequence ID" value="NZ_JADKPV010000001.1"/>
</dbReference>
<keyword evidence="1" id="KW-1133">Transmembrane helix</keyword>
<keyword evidence="1" id="KW-0472">Membrane</keyword>
<accession>A0A8J7G340</accession>
<evidence type="ECO:0000313" key="2">
    <source>
        <dbReference type="EMBL" id="MBF4500247.1"/>
    </source>
</evidence>
<sequence length="144" mass="16758">MSKNDSGFTFVETLIAFAFFIFVASTIYFLSNTQLLKVEERDGIEQFERILYEVQMRAISRKGALNVLLVTGTNEIRVHDPYMDEVESYYLPESFQLSVHSPMKSILVLANGHVSQFGTIRYEVDEKPIFFRLQFQKGRVRIEM</sequence>
<proteinExistence type="predicted"/>